<keyword evidence="1" id="KW-1133">Transmembrane helix</keyword>
<reference evidence="2" key="1">
    <citation type="submission" date="2018-06" db="EMBL/GenBank/DDBJ databases">
        <authorList>
            <person name="Zhirakovskaya E."/>
        </authorList>
    </citation>
    <scope>NUCLEOTIDE SEQUENCE</scope>
</reference>
<dbReference type="EMBL" id="UOEW01000300">
    <property type="protein sequence ID" value="VAW41291.1"/>
    <property type="molecule type" value="Genomic_DNA"/>
</dbReference>
<protein>
    <submittedName>
        <fullName evidence="2">Uncharacterized protein</fullName>
    </submittedName>
</protein>
<dbReference type="AlphaFoldDB" id="A0A3B0VEF0"/>
<accession>A0A3B0VEF0</accession>
<gene>
    <name evidence="2" type="ORF">MNBD_GAMMA01-1839</name>
</gene>
<organism evidence="2">
    <name type="scientific">hydrothermal vent metagenome</name>
    <dbReference type="NCBI Taxonomy" id="652676"/>
    <lineage>
        <taxon>unclassified sequences</taxon>
        <taxon>metagenomes</taxon>
        <taxon>ecological metagenomes</taxon>
    </lineage>
</organism>
<proteinExistence type="predicted"/>
<evidence type="ECO:0000256" key="1">
    <source>
        <dbReference type="SAM" id="Phobius"/>
    </source>
</evidence>
<name>A0A3B0VEF0_9ZZZZ</name>
<keyword evidence="1" id="KW-0472">Membrane</keyword>
<evidence type="ECO:0000313" key="2">
    <source>
        <dbReference type="EMBL" id="VAW41291.1"/>
    </source>
</evidence>
<keyword evidence="1" id="KW-0812">Transmembrane</keyword>
<sequence length="76" mass="8378">MKTQLSQIITIVGFFTMSLTTTLTISWAVSGLFHAPAASIQAVEIVQPKTNSDYQLDLNKSFKLLVIPKNPPRTSQ</sequence>
<feature type="transmembrane region" description="Helical" evidence="1">
    <location>
        <begin position="7"/>
        <end position="29"/>
    </location>
</feature>